<feature type="transmembrane region" description="Helical" evidence="8">
    <location>
        <begin position="331"/>
        <end position="351"/>
    </location>
</feature>
<keyword evidence="11" id="KW-1185">Reference proteome</keyword>
<dbReference type="GO" id="GO:0016020">
    <property type="term" value="C:membrane"/>
    <property type="evidence" value="ECO:0007669"/>
    <property type="project" value="UniProtKB-SubCell"/>
</dbReference>
<feature type="transmembrane region" description="Helical" evidence="8">
    <location>
        <begin position="395"/>
        <end position="416"/>
    </location>
</feature>
<feature type="transmembrane region" description="Helical" evidence="8">
    <location>
        <begin position="358"/>
        <end position="375"/>
    </location>
</feature>
<dbReference type="PROSITE" id="PS50850">
    <property type="entry name" value="MFS"/>
    <property type="match status" value="1"/>
</dbReference>
<evidence type="ECO:0000313" key="10">
    <source>
        <dbReference type="EMBL" id="QKX61779.1"/>
    </source>
</evidence>
<dbReference type="GeneID" id="55996419"/>
<evidence type="ECO:0000256" key="6">
    <source>
        <dbReference type="ARBA" id="ARBA00023136"/>
    </source>
</evidence>
<feature type="transmembrane region" description="Helical" evidence="8">
    <location>
        <begin position="73"/>
        <end position="91"/>
    </location>
</feature>
<evidence type="ECO:0000313" key="11">
    <source>
        <dbReference type="Proteomes" id="UP000509510"/>
    </source>
</evidence>
<organism evidence="10 11">
    <name type="scientific">Talaromyces rugulosus</name>
    <name type="common">Penicillium rugulosum</name>
    <dbReference type="NCBI Taxonomy" id="121627"/>
    <lineage>
        <taxon>Eukaryota</taxon>
        <taxon>Fungi</taxon>
        <taxon>Dikarya</taxon>
        <taxon>Ascomycota</taxon>
        <taxon>Pezizomycotina</taxon>
        <taxon>Eurotiomycetes</taxon>
        <taxon>Eurotiomycetidae</taxon>
        <taxon>Eurotiales</taxon>
        <taxon>Trichocomaceae</taxon>
        <taxon>Talaromyces</taxon>
        <taxon>Talaromyces sect. Islandici</taxon>
    </lineage>
</organism>
<evidence type="ECO:0000259" key="9">
    <source>
        <dbReference type="PROSITE" id="PS50850"/>
    </source>
</evidence>
<feature type="transmembrane region" description="Helical" evidence="8">
    <location>
        <begin position="21"/>
        <end position="38"/>
    </location>
</feature>
<feature type="transmembrane region" description="Helical" evidence="8">
    <location>
        <begin position="126"/>
        <end position="150"/>
    </location>
</feature>
<dbReference type="Pfam" id="PF00083">
    <property type="entry name" value="Sugar_tr"/>
    <property type="match status" value="1"/>
</dbReference>
<protein>
    <recommendedName>
        <fullName evidence="9">Major facilitator superfamily (MFS) profile domain-containing protein</fullName>
    </recommendedName>
</protein>
<dbReference type="EMBL" id="CP055902">
    <property type="protein sequence ID" value="QKX61779.1"/>
    <property type="molecule type" value="Genomic_DNA"/>
</dbReference>
<dbReference type="NCBIfam" id="TIGR00879">
    <property type="entry name" value="SP"/>
    <property type="match status" value="1"/>
</dbReference>
<dbReference type="RefSeq" id="XP_035347953.1">
    <property type="nucleotide sequence ID" value="XM_035492060.1"/>
</dbReference>
<feature type="transmembrane region" description="Helical" evidence="8">
    <location>
        <begin position="201"/>
        <end position="218"/>
    </location>
</feature>
<dbReference type="OrthoDB" id="2544694at2759"/>
<keyword evidence="4 8" id="KW-0812">Transmembrane</keyword>
<feature type="domain" description="Major facilitator superfamily (MFS) profile" evidence="9">
    <location>
        <begin position="25"/>
        <end position="488"/>
    </location>
</feature>
<dbReference type="SUPFAM" id="SSF103473">
    <property type="entry name" value="MFS general substrate transporter"/>
    <property type="match status" value="1"/>
</dbReference>
<sequence>MTFMDQRATWRVATNLEKKSLLIAVNSLAGLAILFFGYDQGMMGGVNTSYDYVHTMKFGYVDSTATVVVTDTLLQGGIVSVYYLGTLVGCLMGGSLGDRAGRIKTIGIAAVWGIIGASLQCSAQNATWMICARLVNGIGTGILNAIVPVWASEISEYQTRGAFITMEFTLNIFGVVIAYWLEFGLSFINGGRSQFQWRFPIAFQIPMLIVLLVTCWAFPESPRWLCKVDRHDEALHILRRLRGTTGEDAGKAEAELADIRAVVELERQNADHTSYFHMLFGIGFGKLHIGRRVQLVMWLQILQDWTGIAGITMFAPTIFSIAGFDSQKAQWIAGLNNIFYSFATLICVFTLDRIGRRWTLWWGAAGQAIAMFLAGGLSRGGLNATAAGDTESAKAWGAAAAAMVYLYTFIFGATWLTVPWLYPAEIFPLQVRAKGNAWGVVGWSVGNGSLTLALPYIVQAINEKTLYVFATCNILSIPIVWAFYPESNQRTLEEMDLLFAEDSPWVWDAETNFARLREENPELLMVGRSGFQSQMENALREKNNASQIERV</sequence>
<evidence type="ECO:0000256" key="1">
    <source>
        <dbReference type="ARBA" id="ARBA00004141"/>
    </source>
</evidence>
<dbReference type="PANTHER" id="PTHR48022">
    <property type="entry name" value="PLASTIDIC GLUCOSE TRANSPORTER 4"/>
    <property type="match status" value="1"/>
</dbReference>
<evidence type="ECO:0000256" key="5">
    <source>
        <dbReference type="ARBA" id="ARBA00022989"/>
    </source>
</evidence>
<feature type="transmembrane region" description="Helical" evidence="8">
    <location>
        <begin position="437"/>
        <end position="458"/>
    </location>
</feature>
<evidence type="ECO:0000256" key="4">
    <source>
        <dbReference type="ARBA" id="ARBA00022692"/>
    </source>
</evidence>
<reference evidence="11" key="1">
    <citation type="submission" date="2020-06" db="EMBL/GenBank/DDBJ databases">
        <title>A chromosome-scale genome assembly of Talaromyces rugulosus W13939.</title>
        <authorList>
            <person name="Wang B."/>
            <person name="Guo L."/>
            <person name="Ye K."/>
            <person name="Wang L."/>
        </authorList>
    </citation>
    <scope>NUCLEOTIDE SEQUENCE [LARGE SCALE GENOMIC DNA]</scope>
    <source>
        <strain evidence="11">W13939</strain>
    </source>
</reference>
<keyword evidence="5 8" id="KW-1133">Transmembrane helix</keyword>
<evidence type="ECO:0000256" key="7">
    <source>
        <dbReference type="RuleBase" id="RU003346"/>
    </source>
</evidence>
<dbReference type="GO" id="GO:0005351">
    <property type="term" value="F:carbohydrate:proton symporter activity"/>
    <property type="evidence" value="ECO:0007669"/>
    <property type="project" value="TreeGrafter"/>
</dbReference>
<name>A0A7H8R5X7_TALRU</name>
<dbReference type="Gene3D" id="1.20.1250.20">
    <property type="entry name" value="MFS general substrate transporter like domains"/>
    <property type="match status" value="1"/>
</dbReference>
<dbReference type="Proteomes" id="UP000509510">
    <property type="component" value="Chromosome V"/>
</dbReference>
<dbReference type="PRINTS" id="PR00171">
    <property type="entry name" value="SUGRTRNSPORT"/>
</dbReference>
<dbReference type="AlphaFoldDB" id="A0A7H8R5X7"/>
<feature type="transmembrane region" description="Helical" evidence="8">
    <location>
        <begin position="464"/>
        <end position="484"/>
    </location>
</feature>
<dbReference type="InterPro" id="IPR005828">
    <property type="entry name" value="MFS_sugar_transport-like"/>
</dbReference>
<dbReference type="KEGG" id="trg:TRUGW13939_08935"/>
<feature type="transmembrane region" description="Helical" evidence="8">
    <location>
        <begin position="295"/>
        <end position="319"/>
    </location>
</feature>
<accession>A0A7H8R5X7</accession>
<comment type="subcellular location">
    <subcellularLocation>
        <location evidence="1">Membrane</location>
        <topology evidence="1">Multi-pass membrane protein</topology>
    </subcellularLocation>
</comment>
<dbReference type="InterPro" id="IPR036259">
    <property type="entry name" value="MFS_trans_sf"/>
</dbReference>
<dbReference type="InterPro" id="IPR020846">
    <property type="entry name" value="MFS_dom"/>
</dbReference>
<comment type="similarity">
    <text evidence="2 7">Belongs to the major facilitator superfamily. Sugar transporter (TC 2.A.1.1) family.</text>
</comment>
<dbReference type="PANTHER" id="PTHR48022:SF78">
    <property type="entry name" value="MONOSACCHARIDE TRANSPORTER, PUTATIVE (AFU_ORTHOLOGUE AFUA_2G02110)-RELATED"/>
    <property type="match status" value="1"/>
</dbReference>
<evidence type="ECO:0000256" key="3">
    <source>
        <dbReference type="ARBA" id="ARBA00022448"/>
    </source>
</evidence>
<keyword evidence="6 8" id="KW-0472">Membrane</keyword>
<proteinExistence type="inferred from homology"/>
<feature type="transmembrane region" description="Helical" evidence="8">
    <location>
        <begin position="162"/>
        <end position="181"/>
    </location>
</feature>
<dbReference type="InterPro" id="IPR003663">
    <property type="entry name" value="Sugar/inositol_transpt"/>
</dbReference>
<keyword evidence="3 7" id="KW-0813">Transport</keyword>
<dbReference type="FunFam" id="1.20.1250.20:FF:000090">
    <property type="entry name" value="MFS sugar transporter, putative"/>
    <property type="match status" value="1"/>
</dbReference>
<dbReference type="InterPro" id="IPR050360">
    <property type="entry name" value="MFS_Sugar_Transporters"/>
</dbReference>
<evidence type="ECO:0000256" key="8">
    <source>
        <dbReference type="SAM" id="Phobius"/>
    </source>
</evidence>
<gene>
    <name evidence="10" type="ORF">TRUGW13939_08935</name>
</gene>
<evidence type="ECO:0000256" key="2">
    <source>
        <dbReference type="ARBA" id="ARBA00010992"/>
    </source>
</evidence>